<dbReference type="Proteomes" id="UP000238180">
    <property type="component" value="Unassembled WGS sequence"/>
</dbReference>
<gene>
    <name evidence="1" type="ORF">FLACOL_00226</name>
</gene>
<dbReference type="EMBL" id="OLKH01000050">
    <property type="protein sequence ID" value="SPE76248.1"/>
    <property type="molecule type" value="Genomic_DNA"/>
</dbReference>
<accession>A0A2N9P7D4</accession>
<protein>
    <submittedName>
        <fullName evidence="1">Uncharacterized protein</fullName>
    </submittedName>
</protein>
<evidence type="ECO:0000313" key="1">
    <source>
        <dbReference type="EMBL" id="SPE76248.1"/>
    </source>
</evidence>
<name>A0A2N9P7D4_9FLAO</name>
<evidence type="ECO:0000313" key="2">
    <source>
        <dbReference type="Proteomes" id="UP000238180"/>
    </source>
</evidence>
<proteinExistence type="predicted"/>
<sequence length="91" mass="10007">MFPVSQATKAKELGFTAEEIKKMTVDTDRITFTGVTDSAGNVLPDGAHHGSRAGRHFHNKLIKDLEGATSKLEAKKIIARHHKAHMRLSCN</sequence>
<organism evidence="1 2">
    <name type="scientific">Flavobacterium columnare</name>
    <dbReference type="NCBI Taxonomy" id="996"/>
    <lineage>
        <taxon>Bacteria</taxon>
        <taxon>Pseudomonadati</taxon>
        <taxon>Bacteroidota</taxon>
        <taxon>Flavobacteriia</taxon>
        <taxon>Flavobacteriales</taxon>
        <taxon>Flavobacteriaceae</taxon>
        <taxon>Flavobacterium</taxon>
    </lineage>
</organism>
<reference evidence="1 2" key="1">
    <citation type="submission" date="2018-02" db="EMBL/GenBank/DDBJ databases">
        <authorList>
            <person name="Cohen D.B."/>
            <person name="Kent A.D."/>
        </authorList>
    </citation>
    <scope>NUCLEOTIDE SEQUENCE [LARGE SCALE GENOMIC DNA]</scope>
    <source>
        <strain evidence="1">CIP109753</strain>
    </source>
</reference>
<dbReference type="AlphaFoldDB" id="A0A2N9P7D4"/>